<dbReference type="OrthoDB" id="10265800at2759"/>
<dbReference type="InParanoid" id="A0A1X2H013"/>
<comment type="caution">
    <text evidence="1">The sequence shown here is derived from an EMBL/GenBank/DDBJ whole genome shotgun (WGS) entry which is preliminary data.</text>
</comment>
<dbReference type="STRING" id="13706.A0A1X2H013"/>
<evidence type="ECO:0000313" key="2">
    <source>
        <dbReference type="Proteomes" id="UP000242180"/>
    </source>
</evidence>
<dbReference type="Pfam" id="PF00657">
    <property type="entry name" value="Lipase_GDSL"/>
    <property type="match status" value="1"/>
</dbReference>
<dbReference type="GO" id="GO:0016788">
    <property type="term" value="F:hydrolase activity, acting on ester bonds"/>
    <property type="evidence" value="ECO:0007669"/>
    <property type="project" value="InterPro"/>
</dbReference>
<gene>
    <name evidence="1" type="ORF">BCR43DRAFT_518888</name>
</gene>
<sequence length="154" mass="17537">MIGTDKTEDWVVMDLYGTLGVPMVKRKKPKGESLIRPFRGHRQKIANTFSLKYCTDASCPSKFVMQMQLRKLETNVDQMLDIVNEDDYFNTAQSGATNRNFTQQVQYLIERIGSGTSLDDEWKVLTIFLGSNDVVFACLPGFSAAEHEERMRQG</sequence>
<dbReference type="InterPro" id="IPR001087">
    <property type="entry name" value="GDSL"/>
</dbReference>
<reference evidence="1 2" key="1">
    <citation type="submission" date="2016-07" db="EMBL/GenBank/DDBJ databases">
        <title>Pervasive Adenine N6-methylation of Active Genes in Fungi.</title>
        <authorList>
            <consortium name="DOE Joint Genome Institute"/>
            <person name="Mondo S.J."/>
            <person name="Dannebaum R.O."/>
            <person name="Kuo R.C."/>
            <person name="Labutti K."/>
            <person name="Haridas S."/>
            <person name="Kuo A."/>
            <person name="Salamov A."/>
            <person name="Ahrendt S.R."/>
            <person name="Lipzen A."/>
            <person name="Sullivan W."/>
            <person name="Andreopoulos W.B."/>
            <person name="Clum A."/>
            <person name="Lindquist E."/>
            <person name="Daum C."/>
            <person name="Ramamoorthy G.K."/>
            <person name="Gryganskyi A."/>
            <person name="Culley D."/>
            <person name="Magnuson J.K."/>
            <person name="James T.Y."/>
            <person name="O'Malley M.A."/>
            <person name="Stajich J.E."/>
            <person name="Spatafora J.W."/>
            <person name="Visel A."/>
            <person name="Grigoriev I.V."/>
        </authorList>
    </citation>
    <scope>NUCLEOTIDE SEQUENCE [LARGE SCALE GENOMIC DNA]</scope>
    <source>
        <strain evidence="1 2">NRRL 2496</strain>
    </source>
</reference>
<dbReference type="Proteomes" id="UP000242180">
    <property type="component" value="Unassembled WGS sequence"/>
</dbReference>
<organism evidence="1 2">
    <name type="scientific">Syncephalastrum racemosum</name>
    <name type="common">Filamentous fungus</name>
    <dbReference type="NCBI Taxonomy" id="13706"/>
    <lineage>
        <taxon>Eukaryota</taxon>
        <taxon>Fungi</taxon>
        <taxon>Fungi incertae sedis</taxon>
        <taxon>Mucoromycota</taxon>
        <taxon>Mucoromycotina</taxon>
        <taxon>Mucoromycetes</taxon>
        <taxon>Mucorales</taxon>
        <taxon>Syncephalastraceae</taxon>
        <taxon>Syncephalastrum</taxon>
    </lineage>
</organism>
<dbReference type="AlphaFoldDB" id="A0A1X2H013"/>
<evidence type="ECO:0000313" key="1">
    <source>
        <dbReference type="EMBL" id="ORY90422.1"/>
    </source>
</evidence>
<dbReference type="SUPFAM" id="SSF52266">
    <property type="entry name" value="SGNH hydrolase"/>
    <property type="match status" value="1"/>
</dbReference>
<accession>A0A1X2H013</accession>
<proteinExistence type="predicted"/>
<keyword evidence="2" id="KW-1185">Reference proteome</keyword>
<name>A0A1X2H013_SYNRA</name>
<dbReference type="EMBL" id="MCGN01000012">
    <property type="protein sequence ID" value="ORY90422.1"/>
    <property type="molecule type" value="Genomic_DNA"/>
</dbReference>
<protein>
    <submittedName>
        <fullName evidence="1">Uncharacterized protein</fullName>
    </submittedName>
</protein>